<protein>
    <submittedName>
        <fullName evidence="2">Uncharacterized protein</fullName>
    </submittedName>
</protein>
<keyword evidence="1" id="KW-0812">Transmembrane</keyword>
<proteinExistence type="predicted"/>
<dbReference type="EnsemblBacteria" id="ABM81155">
    <property type="protein sequence ID" value="ABM81155"/>
    <property type="gene ID" value="Hbut_1325"/>
</dbReference>
<dbReference type="OrthoDB" id="383187at2157"/>
<feature type="transmembrane region" description="Helical" evidence="1">
    <location>
        <begin position="6"/>
        <end position="27"/>
    </location>
</feature>
<feature type="transmembrane region" description="Helical" evidence="1">
    <location>
        <begin position="87"/>
        <end position="110"/>
    </location>
</feature>
<accession>A2BME4</accession>
<sequence>MALTLLLYELYIVLLVLAGLALTEYMFYRIAGKWFFRARAELEILVEEHRRITRSIGGKKDRRKLGKIRARAYTLSGSVRRFTLYRVLMLIPVYVLFSVVFLVRGVAVPVEYCIPFFSFTYEGACVTTTGHIAVLSFLVGLPLVQDDLIAVLMFKKARLWSRIRAG</sequence>
<dbReference type="KEGG" id="hbu:Hbut_1325"/>
<keyword evidence="3" id="KW-1185">Reference proteome</keyword>
<evidence type="ECO:0000313" key="2">
    <source>
        <dbReference type="EMBL" id="ABM81155.1"/>
    </source>
</evidence>
<dbReference type="AlphaFoldDB" id="A2BME4"/>
<name>A2BME4_HYPBU</name>
<dbReference type="EMBL" id="CP000493">
    <property type="protein sequence ID" value="ABM81155.1"/>
    <property type="molecule type" value="Genomic_DNA"/>
</dbReference>
<reference evidence="2 3" key="1">
    <citation type="journal article" date="2007" name="Archaea">
        <title>The genome of Hyperthermus butylicus: a sulfur-reducing, peptide fermenting, neutrophilic Crenarchaeote growing up to 108 degrees C.</title>
        <authorList>
            <person name="Brugger K."/>
            <person name="Chen L."/>
            <person name="Stark M."/>
            <person name="Zibat A."/>
            <person name="Redder P."/>
            <person name="Ruepp A."/>
            <person name="Awayez M."/>
            <person name="She Q."/>
            <person name="Garrett R.A."/>
            <person name="Klenk H.P."/>
        </authorList>
    </citation>
    <scope>NUCLEOTIDE SEQUENCE [LARGE SCALE GENOMIC DNA]</scope>
    <source>
        <strain evidence="3">DSM 5456 / JCM 9403 / PLM1-5</strain>
    </source>
</reference>
<dbReference type="STRING" id="415426.Hbut_1325"/>
<evidence type="ECO:0000256" key="1">
    <source>
        <dbReference type="SAM" id="Phobius"/>
    </source>
</evidence>
<dbReference type="HOGENOM" id="CLU_1598999_0_0_2"/>
<dbReference type="Proteomes" id="UP000002593">
    <property type="component" value="Chromosome"/>
</dbReference>
<evidence type="ECO:0000313" key="3">
    <source>
        <dbReference type="Proteomes" id="UP000002593"/>
    </source>
</evidence>
<gene>
    <name evidence="2" type="ordered locus">Hbut_1325</name>
</gene>
<keyword evidence="1" id="KW-1133">Transmembrane helix</keyword>
<organism evidence="2 3">
    <name type="scientific">Hyperthermus butylicus (strain DSM 5456 / JCM 9403 / PLM1-5)</name>
    <dbReference type="NCBI Taxonomy" id="415426"/>
    <lineage>
        <taxon>Archaea</taxon>
        <taxon>Thermoproteota</taxon>
        <taxon>Thermoprotei</taxon>
        <taxon>Desulfurococcales</taxon>
        <taxon>Pyrodictiaceae</taxon>
        <taxon>Hyperthermus</taxon>
    </lineage>
</organism>
<feature type="transmembrane region" description="Helical" evidence="1">
    <location>
        <begin position="130"/>
        <end position="154"/>
    </location>
</feature>
<keyword evidence="1" id="KW-0472">Membrane</keyword>
<dbReference type="RefSeq" id="WP_011822473.1">
    <property type="nucleotide sequence ID" value="NC_008818.1"/>
</dbReference>
<dbReference type="GeneID" id="4781631"/>